<dbReference type="Proteomes" id="UP000704762">
    <property type="component" value="Unassembled WGS sequence"/>
</dbReference>
<dbReference type="CDD" id="cd07067">
    <property type="entry name" value="HP_PGM_like"/>
    <property type="match status" value="1"/>
</dbReference>
<dbReference type="InterPro" id="IPR029033">
    <property type="entry name" value="His_PPase_superfam"/>
</dbReference>
<name>A0ABS2RLA7_9ACTN</name>
<dbReference type="InterPro" id="IPR013078">
    <property type="entry name" value="His_Pase_superF_clade-1"/>
</dbReference>
<dbReference type="SUPFAM" id="SSF53254">
    <property type="entry name" value="Phosphoglycerate mutase-like"/>
    <property type="match status" value="1"/>
</dbReference>
<evidence type="ECO:0000256" key="1">
    <source>
        <dbReference type="ARBA" id="ARBA00022801"/>
    </source>
</evidence>
<evidence type="ECO:0000313" key="3">
    <source>
        <dbReference type="Proteomes" id="UP000704762"/>
    </source>
</evidence>
<comment type="caution">
    <text evidence="2">The sequence shown here is derived from an EMBL/GenBank/DDBJ whole genome shotgun (WGS) entry which is preliminary data.</text>
</comment>
<dbReference type="Pfam" id="PF00300">
    <property type="entry name" value="His_Phos_1"/>
    <property type="match status" value="1"/>
</dbReference>
<dbReference type="PANTHER" id="PTHR20935:SF1">
    <property type="entry name" value="SLL1549 PROTEIN"/>
    <property type="match status" value="1"/>
</dbReference>
<dbReference type="GO" id="GO:0016787">
    <property type="term" value="F:hydrolase activity"/>
    <property type="evidence" value="ECO:0007669"/>
    <property type="project" value="UniProtKB-KW"/>
</dbReference>
<reference evidence="2 3" key="1">
    <citation type="submission" date="2021-01" db="EMBL/GenBank/DDBJ databases">
        <title>Sequencing the genomes of 1000 actinobacteria strains.</title>
        <authorList>
            <person name="Klenk H.-P."/>
        </authorList>
    </citation>
    <scope>NUCLEOTIDE SEQUENCE [LARGE SCALE GENOMIC DNA]</scope>
    <source>
        <strain evidence="2 3">DSM 18662</strain>
    </source>
</reference>
<proteinExistence type="predicted"/>
<keyword evidence="3" id="KW-1185">Reference proteome</keyword>
<dbReference type="EC" id="3.1.3.-" evidence="2"/>
<protein>
    <submittedName>
        <fullName evidence="2">Phosphohistidine phosphatase</fullName>
        <ecNumber evidence="2">3.1.3.-</ecNumber>
    </submittedName>
</protein>
<dbReference type="SMART" id="SM00855">
    <property type="entry name" value="PGAM"/>
    <property type="match status" value="1"/>
</dbReference>
<evidence type="ECO:0000313" key="2">
    <source>
        <dbReference type="EMBL" id="MBM7799790.1"/>
    </source>
</evidence>
<dbReference type="RefSeq" id="WP_204918771.1">
    <property type="nucleotide sequence ID" value="NZ_BAAAQP010000003.1"/>
</dbReference>
<sequence>MSDSAASKTIMLLRHAKSAWGLDVDDHERPLSGRGRRDSLAVGAFLADHDIRPDLVVCSTATRAQQTWRRAVKGGAPTCEVSYDDSIYEAWVPELMAVLRGLSEQVSTVLLVGHAPGIPDLVDKIGNRDGRPDLWRALDDKFPTSGLATLRYDGSWAGLSAGSATLVGFDVPRGAAKKRAKK</sequence>
<dbReference type="EMBL" id="JAFBCF010000001">
    <property type="protein sequence ID" value="MBM7799790.1"/>
    <property type="molecule type" value="Genomic_DNA"/>
</dbReference>
<dbReference type="InterPro" id="IPR051021">
    <property type="entry name" value="Mito_Ser/Thr_phosphatase"/>
</dbReference>
<dbReference type="Gene3D" id="3.40.50.1240">
    <property type="entry name" value="Phosphoglycerate mutase-like"/>
    <property type="match status" value="1"/>
</dbReference>
<keyword evidence="1 2" id="KW-0378">Hydrolase</keyword>
<organism evidence="2 3">
    <name type="scientific">Microlunatus panaciterrae</name>
    <dbReference type="NCBI Taxonomy" id="400768"/>
    <lineage>
        <taxon>Bacteria</taxon>
        <taxon>Bacillati</taxon>
        <taxon>Actinomycetota</taxon>
        <taxon>Actinomycetes</taxon>
        <taxon>Propionibacteriales</taxon>
        <taxon>Propionibacteriaceae</taxon>
        <taxon>Microlunatus</taxon>
    </lineage>
</organism>
<gene>
    <name evidence="2" type="ORF">JOE57_002711</name>
</gene>
<dbReference type="PANTHER" id="PTHR20935">
    <property type="entry name" value="PHOSPHOGLYCERATE MUTASE-RELATED"/>
    <property type="match status" value="1"/>
</dbReference>
<accession>A0ABS2RLA7</accession>